<feature type="transmembrane region" description="Helical" evidence="7">
    <location>
        <begin position="57"/>
        <end position="76"/>
    </location>
</feature>
<evidence type="ECO:0000256" key="6">
    <source>
        <dbReference type="ARBA" id="ARBA00023136"/>
    </source>
</evidence>
<gene>
    <name evidence="9" type="ORF">SMD27_03455</name>
</gene>
<proteinExistence type="inferred from homology"/>
<feature type="transmembrane region" description="Helical" evidence="7">
    <location>
        <begin position="25"/>
        <end position="51"/>
    </location>
</feature>
<reference evidence="9 10" key="1">
    <citation type="journal article" date="2016" name="Antonie Van Leeuwenhoek">
        <title>Dongia soli sp. nov., isolated from soil from Dokdo, Korea.</title>
        <authorList>
            <person name="Kim D.U."/>
            <person name="Lee H."/>
            <person name="Kim H."/>
            <person name="Kim S.G."/>
            <person name="Ka J.O."/>
        </authorList>
    </citation>
    <scope>NUCLEOTIDE SEQUENCE [LARGE SCALE GENOMIC DNA]</scope>
    <source>
        <strain evidence="9 10">D78</strain>
    </source>
</reference>
<sequence>MQVTTPISGRRGWRQAMAMYLRPRLLLVLIQGFASGLPLLLTLSTLSYWLAKVGVDKTTIGLFALTGTPYTFKFLWSPIIDQVHLPVLGRWLGRRRAWLFLIQILLAAAILAMGHTDPAIAPLRTAMAALVVAFLSASQDIVIDAYRIEILADEEQGAGAGATQTGYRLGLLLAGAGALALSDYLDWQIVFAVLAAAMLLSAIVTLIAPRAPEPVRPAPRNYREWTAEAVIRPLADFAQRRGWVVILVFILFYKFGDAIGGIMANPFYAAMGFSGSEIALVSKLWGVWMTVLGGLIGGILVARIGMFRTLMIGGVLQALTNFTFCIVAWRGHDLYALTAAITADNLAGGAAGAAMVAYLSRLTNIAFTATQYALLTSFMAYGRTLMSAGGGWLADQMDWASFFALTALLAVPGLLLLYWLSRLYPGDDRTLVEKTA</sequence>
<comment type="similarity">
    <text evidence="2">Belongs to the major facilitator superfamily.</text>
</comment>
<feature type="transmembrane region" description="Helical" evidence="7">
    <location>
        <begin position="335"/>
        <end position="360"/>
    </location>
</feature>
<evidence type="ECO:0000256" key="5">
    <source>
        <dbReference type="ARBA" id="ARBA00022989"/>
    </source>
</evidence>
<dbReference type="PROSITE" id="PS50850">
    <property type="entry name" value="MFS"/>
    <property type="match status" value="1"/>
</dbReference>
<feature type="transmembrane region" description="Helical" evidence="7">
    <location>
        <begin position="309"/>
        <end position="329"/>
    </location>
</feature>
<feature type="transmembrane region" description="Helical" evidence="7">
    <location>
        <begin position="187"/>
        <end position="208"/>
    </location>
</feature>
<keyword evidence="10" id="KW-1185">Reference proteome</keyword>
<dbReference type="NCBIfam" id="TIGR00901">
    <property type="entry name" value="2A0125"/>
    <property type="match status" value="1"/>
</dbReference>
<accession>A0ABU5E7R8</accession>
<dbReference type="EMBL" id="JAXCLW010000001">
    <property type="protein sequence ID" value="MDY0881886.1"/>
    <property type="molecule type" value="Genomic_DNA"/>
</dbReference>
<organism evidence="9 10">
    <name type="scientific">Dongia soli</name>
    <dbReference type="NCBI Taxonomy" id="600628"/>
    <lineage>
        <taxon>Bacteria</taxon>
        <taxon>Pseudomonadati</taxon>
        <taxon>Pseudomonadota</taxon>
        <taxon>Alphaproteobacteria</taxon>
        <taxon>Rhodospirillales</taxon>
        <taxon>Dongiaceae</taxon>
        <taxon>Dongia</taxon>
    </lineage>
</organism>
<evidence type="ECO:0000256" key="3">
    <source>
        <dbReference type="ARBA" id="ARBA00022448"/>
    </source>
</evidence>
<feature type="transmembrane region" description="Helical" evidence="7">
    <location>
        <begin position="97"/>
        <end position="114"/>
    </location>
</feature>
<evidence type="ECO:0000313" key="9">
    <source>
        <dbReference type="EMBL" id="MDY0881886.1"/>
    </source>
</evidence>
<evidence type="ECO:0000313" key="10">
    <source>
        <dbReference type="Proteomes" id="UP001279642"/>
    </source>
</evidence>
<keyword evidence="6 7" id="KW-0472">Membrane</keyword>
<name>A0ABU5E7R8_9PROT</name>
<dbReference type="PANTHER" id="PTHR12778">
    <property type="entry name" value="SOLUTE CARRIER FAMILY 33 ACETYL-COA TRANSPORTER -RELATED"/>
    <property type="match status" value="1"/>
</dbReference>
<keyword evidence="5 7" id="KW-1133">Transmembrane helix</keyword>
<comment type="subcellular location">
    <subcellularLocation>
        <location evidence="1">Membrane</location>
        <topology evidence="1">Multi-pass membrane protein</topology>
    </subcellularLocation>
</comment>
<dbReference type="RefSeq" id="WP_320506928.1">
    <property type="nucleotide sequence ID" value="NZ_JAXCLW010000001.1"/>
</dbReference>
<feature type="transmembrane region" description="Helical" evidence="7">
    <location>
        <begin position="242"/>
        <end position="264"/>
    </location>
</feature>
<comment type="caution">
    <text evidence="9">The sequence shown here is derived from an EMBL/GenBank/DDBJ whole genome shotgun (WGS) entry which is preliminary data.</text>
</comment>
<evidence type="ECO:0000256" key="4">
    <source>
        <dbReference type="ARBA" id="ARBA00022692"/>
    </source>
</evidence>
<keyword evidence="4 7" id="KW-0812">Transmembrane</keyword>
<dbReference type="Proteomes" id="UP001279642">
    <property type="component" value="Unassembled WGS sequence"/>
</dbReference>
<evidence type="ECO:0000259" key="8">
    <source>
        <dbReference type="PROSITE" id="PS50850"/>
    </source>
</evidence>
<evidence type="ECO:0000256" key="2">
    <source>
        <dbReference type="ARBA" id="ARBA00008335"/>
    </source>
</evidence>
<dbReference type="InterPro" id="IPR011701">
    <property type="entry name" value="MFS"/>
</dbReference>
<dbReference type="InterPro" id="IPR036259">
    <property type="entry name" value="MFS_trans_sf"/>
</dbReference>
<protein>
    <submittedName>
        <fullName evidence="9">MFS transporter</fullName>
    </submittedName>
</protein>
<keyword evidence="3" id="KW-0813">Transport</keyword>
<dbReference type="SUPFAM" id="SSF103473">
    <property type="entry name" value="MFS general substrate transporter"/>
    <property type="match status" value="1"/>
</dbReference>
<feature type="transmembrane region" description="Helical" evidence="7">
    <location>
        <begin position="372"/>
        <end position="393"/>
    </location>
</feature>
<feature type="transmembrane region" description="Helical" evidence="7">
    <location>
        <begin position="284"/>
        <end position="302"/>
    </location>
</feature>
<feature type="transmembrane region" description="Helical" evidence="7">
    <location>
        <begin position="399"/>
        <end position="420"/>
    </location>
</feature>
<dbReference type="Pfam" id="PF07690">
    <property type="entry name" value="MFS_1"/>
    <property type="match status" value="1"/>
</dbReference>
<dbReference type="InterPro" id="IPR020846">
    <property type="entry name" value="MFS_dom"/>
</dbReference>
<dbReference type="PANTHER" id="PTHR12778:SF10">
    <property type="entry name" value="MAJOR FACILITATOR SUPERFAMILY DOMAIN-CONTAINING PROTEIN 3"/>
    <property type="match status" value="1"/>
</dbReference>
<evidence type="ECO:0000256" key="7">
    <source>
        <dbReference type="SAM" id="Phobius"/>
    </source>
</evidence>
<dbReference type="InterPro" id="IPR004752">
    <property type="entry name" value="AmpG_permease/AT-1"/>
</dbReference>
<dbReference type="Gene3D" id="1.20.1250.20">
    <property type="entry name" value="MFS general substrate transporter like domains"/>
    <property type="match status" value="2"/>
</dbReference>
<evidence type="ECO:0000256" key="1">
    <source>
        <dbReference type="ARBA" id="ARBA00004141"/>
    </source>
</evidence>
<feature type="domain" description="Major facilitator superfamily (MFS) profile" evidence="8">
    <location>
        <begin position="24"/>
        <end position="424"/>
    </location>
</feature>